<keyword evidence="11" id="KW-1185">Reference proteome</keyword>
<comment type="similarity">
    <text evidence="2">Belongs to the ABC-4 integral membrane protein family. LolC/E subfamily.</text>
</comment>
<feature type="transmembrane region" description="Helical" evidence="7">
    <location>
        <begin position="280"/>
        <end position="304"/>
    </location>
</feature>
<sequence>MNLELFIAKKITLNNKGDGNISHPIISIAKISIALGISIMILAVAIVTGFKSEITNKVIGFGSHIQITNYDNNSSFETQPIEKNAISISGIENTPGILHVQSFATKPGILKTKSDIQGIVLNGIGKDYDWSFFTNHLVDGRIIQLTDSTKSNEILISEKLSNLLQLKVDDKLSVYFIQQPPRVRSFTVAGIYNTGMEEFDKLFLICDIQHIQKLNDWTDNQVSGYEIFIDDFDDLNFIEQQVRGITATSFTDEGAGLKVRSIVRKYPQIFSWLDMLDMNVWIILSLMILVAGFNMVSGLLIIILEKTNMIGILKALGTENWSIRKIFLYQSAMLIGKGMLWGNIIGISVCLLQSYFEIIPLDPTNYYVDTVPINLKLSHIILLNIGSLIATVSMLLVPSYLITKITPAKAIKFD</sequence>
<feature type="domain" description="MacB-like periplasmic core" evidence="9">
    <location>
        <begin position="31"/>
        <end position="211"/>
    </location>
</feature>
<dbReference type="PANTHER" id="PTHR30489:SF0">
    <property type="entry name" value="LIPOPROTEIN-RELEASING SYSTEM TRANSMEMBRANE PROTEIN LOLE"/>
    <property type="match status" value="1"/>
</dbReference>
<evidence type="ECO:0000313" key="11">
    <source>
        <dbReference type="Proteomes" id="UP000218267"/>
    </source>
</evidence>
<dbReference type="KEGG" id="mbas:ALGA_2075"/>
<dbReference type="InterPro" id="IPR025857">
    <property type="entry name" value="MacB_PCD"/>
</dbReference>
<gene>
    <name evidence="10" type="ORF">ALGA_2075</name>
</gene>
<feature type="transmembrane region" description="Helical" evidence="7">
    <location>
        <begin position="31"/>
        <end position="50"/>
    </location>
</feature>
<evidence type="ECO:0000256" key="2">
    <source>
        <dbReference type="ARBA" id="ARBA00005236"/>
    </source>
</evidence>
<dbReference type="Pfam" id="PF12704">
    <property type="entry name" value="MacB_PCD"/>
    <property type="match status" value="1"/>
</dbReference>
<dbReference type="InterPro" id="IPR003838">
    <property type="entry name" value="ABC3_permease_C"/>
</dbReference>
<evidence type="ECO:0000259" key="9">
    <source>
        <dbReference type="Pfam" id="PF12704"/>
    </source>
</evidence>
<dbReference type="InterPro" id="IPR051447">
    <property type="entry name" value="Lipoprotein-release_system"/>
</dbReference>
<evidence type="ECO:0000256" key="3">
    <source>
        <dbReference type="ARBA" id="ARBA00022475"/>
    </source>
</evidence>
<reference evidence="11" key="2">
    <citation type="journal article" date="2020" name="Antonie Van Leeuwenhoek">
        <title>Labilibaculum antarcticum sp. nov., a novel facultative anaerobic, psychrotorelant bacterium isolated from marine sediment of Antarctica.</title>
        <authorList>
            <person name="Watanabe M."/>
            <person name="Kojima H."/>
            <person name="Fukui M."/>
        </authorList>
    </citation>
    <scope>NUCLEOTIDE SEQUENCE [LARGE SCALE GENOMIC DNA]</scope>
    <source>
        <strain evidence="11">SPP2</strain>
    </source>
</reference>
<evidence type="ECO:0000313" key="10">
    <source>
        <dbReference type="EMBL" id="BAX80418.1"/>
    </source>
</evidence>
<organism evidence="10 11">
    <name type="scientific">Labilibaculum antarcticum</name>
    <dbReference type="NCBI Taxonomy" id="1717717"/>
    <lineage>
        <taxon>Bacteria</taxon>
        <taxon>Pseudomonadati</taxon>
        <taxon>Bacteroidota</taxon>
        <taxon>Bacteroidia</taxon>
        <taxon>Marinilabiliales</taxon>
        <taxon>Marinifilaceae</taxon>
        <taxon>Labilibaculum</taxon>
    </lineage>
</organism>
<feature type="domain" description="ABC3 transporter permease C-terminal" evidence="8">
    <location>
        <begin position="282"/>
        <end position="407"/>
    </location>
</feature>
<dbReference type="RefSeq" id="WP_096429273.1">
    <property type="nucleotide sequence ID" value="NZ_AP018042.1"/>
</dbReference>
<keyword evidence="5 7" id="KW-1133">Transmembrane helix</keyword>
<evidence type="ECO:0000256" key="5">
    <source>
        <dbReference type="ARBA" id="ARBA00022989"/>
    </source>
</evidence>
<feature type="transmembrane region" description="Helical" evidence="7">
    <location>
        <begin position="334"/>
        <end position="356"/>
    </location>
</feature>
<dbReference type="OrthoDB" id="1522670at2"/>
<evidence type="ECO:0000259" key="8">
    <source>
        <dbReference type="Pfam" id="PF02687"/>
    </source>
</evidence>
<keyword evidence="3" id="KW-1003">Cell membrane</keyword>
<evidence type="ECO:0000256" key="1">
    <source>
        <dbReference type="ARBA" id="ARBA00004651"/>
    </source>
</evidence>
<dbReference type="GO" id="GO:0044874">
    <property type="term" value="P:lipoprotein localization to outer membrane"/>
    <property type="evidence" value="ECO:0007669"/>
    <property type="project" value="TreeGrafter"/>
</dbReference>
<keyword evidence="6 7" id="KW-0472">Membrane</keyword>
<keyword evidence="4 7" id="KW-0812">Transmembrane</keyword>
<evidence type="ECO:0000256" key="7">
    <source>
        <dbReference type="SAM" id="Phobius"/>
    </source>
</evidence>
<feature type="transmembrane region" description="Helical" evidence="7">
    <location>
        <begin position="376"/>
        <end position="402"/>
    </location>
</feature>
<dbReference type="GO" id="GO:0098797">
    <property type="term" value="C:plasma membrane protein complex"/>
    <property type="evidence" value="ECO:0007669"/>
    <property type="project" value="TreeGrafter"/>
</dbReference>
<comment type="subcellular location">
    <subcellularLocation>
        <location evidence="1">Cell membrane</location>
        <topology evidence="1">Multi-pass membrane protein</topology>
    </subcellularLocation>
</comment>
<dbReference type="PANTHER" id="PTHR30489">
    <property type="entry name" value="LIPOPROTEIN-RELEASING SYSTEM TRANSMEMBRANE PROTEIN LOLE"/>
    <property type="match status" value="1"/>
</dbReference>
<name>A0A1Y1CJ53_9BACT</name>
<accession>A0A1Y1CJ53</accession>
<dbReference type="Proteomes" id="UP000218267">
    <property type="component" value="Chromosome"/>
</dbReference>
<dbReference type="EMBL" id="AP018042">
    <property type="protein sequence ID" value="BAX80418.1"/>
    <property type="molecule type" value="Genomic_DNA"/>
</dbReference>
<dbReference type="Pfam" id="PF02687">
    <property type="entry name" value="FtsX"/>
    <property type="match status" value="1"/>
</dbReference>
<dbReference type="AlphaFoldDB" id="A0A1Y1CJ53"/>
<evidence type="ECO:0000256" key="4">
    <source>
        <dbReference type="ARBA" id="ARBA00022692"/>
    </source>
</evidence>
<evidence type="ECO:0000256" key="6">
    <source>
        <dbReference type="ARBA" id="ARBA00023136"/>
    </source>
</evidence>
<protein>
    <submittedName>
        <fullName evidence="10">ABC transporter permease</fullName>
    </submittedName>
</protein>
<proteinExistence type="inferred from homology"/>
<reference evidence="10 11" key="1">
    <citation type="journal article" date="2018" name="Mar. Genomics">
        <title>Complete genome sequence of Marinifilaceae bacterium strain SPP2, isolated from the Antarctic marine sediment.</title>
        <authorList>
            <person name="Watanabe M."/>
            <person name="Kojima H."/>
            <person name="Fukui M."/>
        </authorList>
    </citation>
    <scope>NUCLEOTIDE SEQUENCE [LARGE SCALE GENOMIC DNA]</scope>
    <source>
        <strain evidence="10 11">SPP2</strain>
    </source>
</reference>